<dbReference type="InterPro" id="IPR002931">
    <property type="entry name" value="Transglutaminase-like"/>
</dbReference>
<dbReference type="Pfam" id="PF08379">
    <property type="entry name" value="Bact_transglu_N"/>
    <property type="match status" value="1"/>
</dbReference>
<evidence type="ECO:0000259" key="1">
    <source>
        <dbReference type="SMART" id="SM00460"/>
    </source>
</evidence>
<dbReference type="Pfam" id="PF01841">
    <property type="entry name" value="Transglut_core"/>
    <property type="match status" value="1"/>
</dbReference>
<dbReference type="SMART" id="SM00460">
    <property type="entry name" value="TGc"/>
    <property type="match status" value="1"/>
</dbReference>
<dbReference type="GO" id="GO:0008233">
    <property type="term" value="F:peptidase activity"/>
    <property type="evidence" value="ECO:0007669"/>
    <property type="project" value="UniProtKB-KW"/>
</dbReference>
<keyword evidence="2" id="KW-0378">Hydrolase</keyword>
<dbReference type="OrthoDB" id="9804023at2"/>
<proteinExistence type="predicted"/>
<dbReference type="GO" id="GO:0006508">
    <property type="term" value="P:proteolysis"/>
    <property type="evidence" value="ECO:0007669"/>
    <property type="project" value="UniProtKB-KW"/>
</dbReference>
<comment type="caution">
    <text evidence="2">The sequence shown here is derived from an EMBL/GenBank/DDBJ whole genome shotgun (WGS) entry which is preliminary data.</text>
</comment>
<accession>A0A366FBY5</accession>
<dbReference type="SUPFAM" id="SSF54001">
    <property type="entry name" value="Cysteine proteinases"/>
    <property type="match status" value="1"/>
</dbReference>
<gene>
    <name evidence="2" type="ORF">DFR50_11412</name>
</gene>
<protein>
    <submittedName>
        <fullName evidence="2">Transglutaminase-like putative cysteine protease</fullName>
    </submittedName>
</protein>
<dbReference type="Gene3D" id="3.10.620.30">
    <property type="match status" value="1"/>
</dbReference>
<dbReference type="InterPro" id="IPR038765">
    <property type="entry name" value="Papain-like_cys_pep_sf"/>
</dbReference>
<organism evidence="2 3">
    <name type="scientific">Roseiarcus fermentans</name>
    <dbReference type="NCBI Taxonomy" id="1473586"/>
    <lineage>
        <taxon>Bacteria</taxon>
        <taxon>Pseudomonadati</taxon>
        <taxon>Pseudomonadota</taxon>
        <taxon>Alphaproteobacteria</taxon>
        <taxon>Hyphomicrobiales</taxon>
        <taxon>Roseiarcaceae</taxon>
        <taxon>Roseiarcus</taxon>
    </lineage>
</organism>
<dbReference type="PANTHER" id="PTHR33490:SF6">
    <property type="entry name" value="SLL1049 PROTEIN"/>
    <property type="match status" value="1"/>
</dbReference>
<dbReference type="EMBL" id="QNRK01000014">
    <property type="protein sequence ID" value="RBP12183.1"/>
    <property type="molecule type" value="Genomic_DNA"/>
</dbReference>
<dbReference type="AlphaFoldDB" id="A0A366FBY5"/>
<dbReference type="Proteomes" id="UP000253529">
    <property type="component" value="Unassembled WGS sequence"/>
</dbReference>
<keyword evidence="3" id="KW-1185">Reference proteome</keyword>
<evidence type="ECO:0000313" key="3">
    <source>
        <dbReference type="Proteomes" id="UP000253529"/>
    </source>
</evidence>
<dbReference type="RefSeq" id="WP_113889822.1">
    <property type="nucleotide sequence ID" value="NZ_QNRK01000014.1"/>
</dbReference>
<dbReference type="PANTHER" id="PTHR33490">
    <property type="entry name" value="BLR5614 PROTEIN-RELATED"/>
    <property type="match status" value="1"/>
</dbReference>
<sequence length="273" mass="29916">MRIRISHETTHRYAPPARMLIQNLRLTPHGFDSQYLLFWRVALDIDSAIKTSEDAHGNVVSTFSHHGAPIERLTVTARGEVETSDSAGVIRGTAERLPTDMYLRDSPLAHVNGALRAFAIESAGGAQDPLDALHRLMAELHRVMSFDPYQTDDPDSAAEAFALRRGRARDFANIFIACARALGAPARFVTGYRAFEEPDGEAGAHAWAEAHVPRLGWVAFDPTVCICADPGYVRVVVGFDARDASFASAAHGMSDDTIESVIRVEQARFQTQS</sequence>
<evidence type="ECO:0000313" key="2">
    <source>
        <dbReference type="EMBL" id="RBP12183.1"/>
    </source>
</evidence>
<keyword evidence="2" id="KW-0645">Protease</keyword>
<dbReference type="InterPro" id="IPR013589">
    <property type="entry name" value="Bac_transglu_N"/>
</dbReference>
<feature type="domain" description="Transglutaminase-like" evidence="1">
    <location>
        <begin position="160"/>
        <end position="224"/>
    </location>
</feature>
<name>A0A366FBY5_9HYPH</name>
<reference evidence="2 3" key="1">
    <citation type="submission" date="2018-06" db="EMBL/GenBank/DDBJ databases">
        <title>Genomic Encyclopedia of Type Strains, Phase IV (KMG-IV): sequencing the most valuable type-strain genomes for metagenomic binning, comparative biology and taxonomic classification.</title>
        <authorList>
            <person name="Goeker M."/>
        </authorList>
    </citation>
    <scope>NUCLEOTIDE SEQUENCE [LARGE SCALE GENOMIC DNA]</scope>
    <source>
        <strain evidence="2 3">DSM 24875</strain>
    </source>
</reference>